<dbReference type="PANTHER" id="PTHR30622">
    <property type="entry name" value="UNDECAPRENYL-DIPHOSPHATASE"/>
    <property type="match status" value="1"/>
</dbReference>
<comment type="miscellaneous">
    <text evidence="14">Bacitracin is thought to be involved in the inhibition of peptidoglycan synthesis by sequestering undecaprenyl diphosphate, thereby reducing the pool of lipid carrier available.</text>
</comment>
<keyword evidence="9 14" id="KW-0472">Membrane</keyword>
<dbReference type="GO" id="GO:0008360">
    <property type="term" value="P:regulation of cell shape"/>
    <property type="evidence" value="ECO:0007669"/>
    <property type="project" value="UniProtKB-KW"/>
</dbReference>
<sequence length="270" mass="30160">MNTIEAIILAIIEGLTEYLPVSSTGHMIIASSFMKIASDDFTKLFTIVIQLGAILSVVVLYWKRFFQSLDFYFKLLVAFIPAVILGLLLNDIIDELLESPVTVAISLIIGGFILLKVDDWFKANEIYDEQNPEAHTKISYATALKIGFFQCLAMIPGTSRSGASIVGGMTQKLNRKTAAEFSFFLAVPTMFGATAKKLYDYYKAGFQLSSDQINYLIIGNIIAFVVALIAIKSFIDYLSKKGFKIFGYYRIVLGIVLLIIHFFIYRLTTV</sequence>
<proteinExistence type="inferred from homology"/>
<reference evidence="15 16" key="1">
    <citation type="submission" date="2014-02" db="EMBL/GenBank/DDBJ databases">
        <authorList>
            <person name="Young C.-C."/>
            <person name="Hameed A."/>
            <person name="Huang H.-C."/>
            <person name="Shahina M."/>
        </authorList>
    </citation>
    <scope>NUCLEOTIDE SEQUENCE [LARGE SCALE GENOMIC DNA]</scope>
    <source>
        <strain evidence="15 16">CC-SAMT-1</strain>
    </source>
</reference>
<evidence type="ECO:0000256" key="11">
    <source>
        <dbReference type="ARBA" id="ARBA00032707"/>
    </source>
</evidence>
<comment type="function">
    <text evidence="14">Catalyzes the dephosphorylation of undecaprenyl diphosphate (UPP). Confers resistance to bacitracin.</text>
</comment>
<dbReference type="Proteomes" id="UP000032229">
    <property type="component" value="Chromosome"/>
</dbReference>
<evidence type="ECO:0000256" key="10">
    <source>
        <dbReference type="ARBA" id="ARBA00023251"/>
    </source>
</evidence>
<evidence type="ECO:0000256" key="2">
    <source>
        <dbReference type="ARBA" id="ARBA00010621"/>
    </source>
</evidence>
<dbReference type="NCBIfam" id="NF001390">
    <property type="entry name" value="PRK00281.1-4"/>
    <property type="match status" value="1"/>
</dbReference>
<evidence type="ECO:0000256" key="8">
    <source>
        <dbReference type="ARBA" id="ARBA00022989"/>
    </source>
</evidence>
<dbReference type="STRING" id="1454006.AW14_02315"/>
<accession>A0A0C5WIX0</accession>
<dbReference type="AlphaFoldDB" id="A0A0C5WIX0"/>
<keyword evidence="14" id="KW-0133">Cell shape</keyword>
<dbReference type="GO" id="GO:0050380">
    <property type="term" value="F:undecaprenyl-diphosphatase activity"/>
    <property type="evidence" value="ECO:0007669"/>
    <property type="project" value="UniProtKB-UniRule"/>
</dbReference>
<evidence type="ECO:0000256" key="14">
    <source>
        <dbReference type="HAMAP-Rule" id="MF_01006"/>
    </source>
</evidence>
<dbReference type="HOGENOM" id="CLU_060296_2_0_10"/>
<protein>
    <recommendedName>
        <fullName evidence="4 14">Undecaprenyl-diphosphatase</fullName>
        <ecNumber evidence="3 14">3.6.1.27</ecNumber>
    </recommendedName>
    <alternativeName>
        <fullName evidence="12 14">Bacitracin resistance protein</fullName>
    </alternativeName>
    <alternativeName>
        <fullName evidence="11 14">Undecaprenyl pyrophosphate phosphatase</fullName>
    </alternativeName>
</protein>
<dbReference type="HAMAP" id="MF_01006">
    <property type="entry name" value="Undec_diphosphatase"/>
    <property type="match status" value="1"/>
</dbReference>
<evidence type="ECO:0000256" key="9">
    <source>
        <dbReference type="ARBA" id="ARBA00023136"/>
    </source>
</evidence>
<evidence type="ECO:0000256" key="1">
    <source>
        <dbReference type="ARBA" id="ARBA00004651"/>
    </source>
</evidence>
<dbReference type="GO" id="GO:0009252">
    <property type="term" value="P:peptidoglycan biosynthetic process"/>
    <property type="evidence" value="ECO:0007669"/>
    <property type="project" value="UniProtKB-KW"/>
</dbReference>
<feature type="transmembrane region" description="Helical" evidence="14">
    <location>
        <begin position="96"/>
        <end position="115"/>
    </location>
</feature>
<keyword evidence="10 14" id="KW-0046">Antibiotic resistance</keyword>
<dbReference type="GO" id="GO:0005886">
    <property type="term" value="C:plasma membrane"/>
    <property type="evidence" value="ECO:0007669"/>
    <property type="project" value="UniProtKB-SubCell"/>
</dbReference>
<evidence type="ECO:0000256" key="12">
    <source>
        <dbReference type="ARBA" id="ARBA00032932"/>
    </source>
</evidence>
<evidence type="ECO:0000256" key="5">
    <source>
        <dbReference type="ARBA" id="ARBA00022475"/>
    </source>
</evidence>
<dbReference type="RefSeq" id="WP_044637329.1">
    <property type="nucleotide sequence ID" value="NZ_CP007202.1"/>
</dbReference>
<dbReference type="PANTHER" id="PTHR30622:SF3">
    <property type="entry name" value="UNDECAPRENYL-DIPHOSPHATASE"/>
    <property type="match status" value="1"/>
</dbReference>
<keyword evidence="8 14" id="KW-1133">Transmembrane helix</keyword>
<dbReference type="OrthoDB" id="9808289at2"/>
<feature type="transmembrane region" description="Helical" evidence="14">
    <location>
        <begin position="44"/>
        <end position="62"/>
    </location>
</feature>
<evidence type="ECO:0000256" key="7">
    <source>
        <dbReference type="ARBA" id="ARBA00022801"/>
    </source>
</evidence>
<comment type="catalytic activity">
    <reaction evidence="13 14">
        <text>di-trans,octa-cis-undecaprenyl diphosphate + H2O = di-trans,octa-cis-undecaprenyl phosphate + phosphate + H(+)</text>
        <dbReference type="Rhea" id="RHEA:28094"/>
        <dbReference type="ChEBI" id="CHEBI:15377"/>
        <dbReference type="ChEBI" id="CHEBI:15378"/>
        <dbReference type="ChEBI" id="CHEBI:43474"/>
        <dbReference type="ChEBI" id="CHEBI:58405"/>
        <dbReference type="ChEBI" id="CHEBI:60392"/>
        <dbReference type="EC" id="3.6.1.27"/>
    </reaction>
</comment>
<evidence type="ECO:0000313" key="16">
    <source>
        <dbReference type="Proteomes" id="UP000032229"/>
    </source>
</evidence>
<dbReference type="NCBIfam" id="TIGR00753">
    <property type="entry name" value="undec_PP_bacA"/>
    <property type="match status" value="1"/>
</dbReference>
<comment type="subcellular location">
    <subcellularLocation>
        <location evidence="1 14">Cell membrane</location>
        <topology evidence="1 14">Multi-pass membrane protein</topology>
    </subcellularLocation>
</comment>
<dbReference type="InterPro" id="IPR003824">
    <property type="entry name" value="UppP"/>
</dbReference>
<dbReference type="EC" id="3.6.1.27" evidence="3 14"/>
<evidence type="ECO:0000313" key="15">
    <source>
        <dbReference type="EMBL" id="AJR02650.1"/>
    </source>
</evidence>
<keyword evidence="14" id="KW-0961">Cell wall biogenesis/degradation</keyword>
<feature type="transmembrane region" description="Helical" evidence="14">
    <location>
        <begin position="247"/>
        <end position="265"/>
    </location>
</feature>
<keyword evidence="16" id="KW-1185">Reference proteome</keyword>
<organism evidence="15 16">
    <name type="scientific">Siansivirga zeaxanthinifaciens CC-SAMT-1</name>
    <dbReference type="NCBI Taxonomy" id="1454006"/>
    <lineage>
        <taxon>Bacteria</taxon>
        <taxon>Pseudomonadati</taxon>
        <taxon>Bacteroidota</taxon>
        <taxon>Flavobacteriia</taxon>
        <taxon>Flavobacteriales</taxon>
        <taxon>Flavobacteriaceae</taxon>
        <taxon>Siansivirga</taxon>
    </lineage>
</organism>
<evidence type="ECO:0000256" key="13">
    <source>
        <dbReference type="ARBA" id="ARBA00047594"/>
    </source>
</evidence>
<keyword evidence="5 14" id="KW-1003">Cell membrane</keyword>
<dbReference type="NCBIfam" id="NF001389">
    <property type="entry name" value="PRK00281.1-2"/>
    <property type="match status" value="1"/>
</dbReference>
<gene>
    <name evidence="14" type="primary">uppP</name>
    <name evidence="15" type="ORF">AW14_02315</name>
</gene>
<dbReference type="GO" id="GO:0071555">
    <property type="term" value="P:cell wall organization"/>
    <property type="evidence" value="ECO:0007669"/>
    <property type="project" value="UniProtKB-KW"/>
</dbReference>
<dbReference type="Pfam" id="PF02673">
    <property type="entry name" value="BacA"/>
    <property type="match status" value="1"/>
</dbReference>
<evidence type="ECO:0000256" key="4">
    <source>
        <dbReference type="ARBA" id="ARBA00021581"/>
    </source>
</evidence>
<keyword evidence="7 14" id="KW-0378">Hydrolase</keyword>
<comment type="similarity">
    <text evidence="2 14">Belongs to the UppP family.</text>
</comment>
<name>A0A0C5WIX0_9FLAO</name>
<dbReference type="GO" id="GO:0046677">
    <property type="term" value="P:response to antibiotic"/>
    <property type="evidence" value="ECO:0007669"/>
    <property type="project" value="UniProtKB-UniRule"/>
</dbReference>
<dbReference type="KEGG" id="sze:AW14_02315"/>
<keyword evidence="14" id="KW-0573">Peptidoglycan synthesis</keyword>
<feature type="transmembrane region" description="Helical" evidence="14">
    <location>
        <begin position="215"/>
        <end position="235"/>
    </location>
</feature>
<dbReference type="PATRIC" id="fig|1454006.5.peg.438"/>
<feature type="transmembrane region" description="Helical" evidence="14">
    <location>
        <begin position="178"/>
        <end position="195"/>
    </location>
</feature>
<dbReference type="EMBL" id="CP007202">
    <property type="protein sequence ID" value="AJR02650.1"/>
    <property type="molecule type" value="Genomic_DNA"/>
</dbReference>
<feature type="transmembrane region" description="Helical" evidence="14">
    <location>
        <begin position="71"/>
        <end position="90"/>
    </location>
</feature>
<evidence type="ECO:0000256" key="6">
    <source>
        <dbReference type="ARBA" id="ARBA00022692"/>
    </source>
</evidence>
<evidence type="ECO:0000256" key="3">
    <source>
        <dbReference type="ARBA" id="ARBA00012374"/>
    </source>
</evidence>
<keyword evidence="6 14" id="KW-0812">Transmembrane</keyword>